<evidence type="ECO:0000313" key="9">
    <source>
        <dbReference type="Proteomes" id="UP000193648"/>
    </source>
</evidence>
<dbReference type="GeneID" id="33568646"/>
<dbReference type="InterPro" id="IPR006629">
    <property type="entry name" value="LITAF"/>
</dbReference>
<keyword evidence="5 6" id="KW-0472">Membrane</keyword>
<dbReference type="PANTHER" id="PTHR23292">
    <property type="entry name" value="LIPOPOLYSACCHARIDE-INDUCED TUMOR NECROSIS FACTOR-ALPHA FACTOR"/>
    <property type="match status" value="1"/>
</dbReference>
<dbReference type="GO" id="GO:0008270">
    <property type="term" value="F:zinc ion binding"/>
    <property type="evidence" value="ECO:0007669"/>
    <property type="project" value="TreeGrafter"/>
</dbReference>
<proteinExistence type="inferred from homology"/>
<evidence type="ECO:0000256" key="6">
    <source>
        <dbReference type="SAM" id="Phobius"/>
    </source>
</evidence>
<gene>
    <name evidence="8" type="ORF">BCR41DRAFT_373658</name>
</gene>
<protein>
    <submittedName>
        <fullName evidence="8">LITAF-like zinc ribbon domain-domain-containing protein</fullName>
    </submittedName>
</protein>
<evidence type="ECO:0000256" key="2">
    <source>
        <dbReference type="ARBA" id="ARBA00005975"/>
    </source>
</evidence>
<dbReference type="AlphaFoldDB" id="A0A1Y2GGX1"/>
<dbReference type="InParanoid" id="A0A1Y2GGX1"/>
<evidence type="ECO:0000259" key="7">
    <source>
        <dbReference type="PROSITE" id="PS51837"/>
    </source>
</evidence>
<evidence type="ECO:0000256" key="3">
    <source>
        <dbReference type="ARBA" id="ARBA00022723"/>
    </source>
</evidence>
<comment type="subcellular location">
    <subcellularLocation>
        <location evidence="1">Membrane</location>
        <topology evidence="1">Peripheral membrane protein</topology>
    </subcellularLocation>
</comment>
<reference evidence="8 9" key="1">
    <citation type="submission" date="2016-07" db="EMBL/GenBank/DDBJ databases">
        <title>Pervasive Adenine N6-methylation of Active Genes in Fungi.</title>
        <authorList>
            <consortium name="DOE Joint Genome Institute"/>
            <person name="Mondo S.J."/>
            <person name="Dannebaum R.O."/>
            <person name="Kuo R.C."/>
            <person name="Labutti K."/>
            <person name="Haridas S."/>
            <person name="Kuo A."/>
            <person name="Salamov A."/>
            <person name="Ahrendt S.R."/>
            <person name="Lipzen A."/>
            <person name="Sullivan W."/>
            <person name="Andreopoulos W.B."/>
            <person name="Clum A."/>
            <person name="Lindquist E."/>
            <person name="Daum C."/>
            <person name="Ramamoorthy G.K."/>
            <person name="Gryganskyi A."/>
            <person name="Culley D."/>
            <person name="Magnuson J.K."/>
            <person name="James T.Y."/>
            <person name="O'Malley M.A."/>
            <person name="Stajich J.E."/>
            <person name="Spatafora J.W."/>
            <person name="Visel A."/>
            <person name="Grigoriev I.V."/>
        </authorList>
    </citation>
    <scope>NUCLEOTIDE SEQUENCE [LARGE SCALE GENOMIC DNA]</scope>
    <source>
        <strain evidence="8 9">NRRL 3116</strain>
    </source>
</reference>
<name>A0A1Y2GGX1_9FUNG</name>
<dbReference type="RefSeq" id="XP_021877890.1">
    <property type="nucleotide sequence ID" value="XM_022026803.1"/>
</dbReference>
<comment type="similarity">
    <text evidence="2">Belongs to the CDIP1/LITAF family.</text>
</comment>
<keyword evidence="3" id="KW-0479">Metal-binding</keyword>
<keyword evidence="9" id="KW-1185">Reference proteome</keyword>
<evidence type="ECO:0000256" key="5">
    <source>
        <dbReference type="ARBA" id="ARBA00023136"/>
    </source>
</evidence>
<evidence type="ECO:0000256" key="1">
    <source>
        <dbReference type="ARBA" id="ARBA00004170"/>
    </source>
</evidence>
<keyword evidence="6" id="KW-1133">Transmembrane helix</keyword>
<comment type="caution">
    <text evidence="8">The sequence shown here is derived from an EMBL/GenBank/DDBJ whole genome shotgun (WGS) entry which is preliminary data.</text>
</comment>
<evidence type="ECO:0000313" key="8">
    <source>
        <dbReference type="EMBL" id="ORZ07227.1"/>
    </source>
</evidence>
<dbReference type="SMART" id="SM00714">
    <property type="entry name" value="LITAF"/>
    <property type="match status" value="1"/>
</dbReference>
<dbReference type="Pfam" id="PF10601">
    <property type="entry name" value="zf-LITAF-like"/>
    <property type="match status" value="1"/>
</dbReference>
<dbReference type="PANTHER" id="PTHR23292:SF6">
    <property type="entry name" value="FI16602P1-RELATED"/>
    <property type="match status" value="1"/>
</dbReference>
<sequence>MSILPQNRQSPHPPPTTQTYCLPRQETLGSAPLILMRPPTRIEDLKAKPGVVVCQHCRHLVITETSPENGSCTYLGILALILAGVSSCGCCLLPLCMTSCKDIMHSCPNCQEDIGLYSRIKEKTYPVRRIDDPQEFR</sequence>
<dbReference type="GO" id="GO:0016020">
    <property type="term" value="C:membrane"/>
    <property type="evidence" value="ECO:0007669"/>
    <property type="project" value="UniProtKB-SubCell"/>
</dbReference>
<evidence type="ECO:0000256" key="4">
    <source>
        <dbReference type="ARBA" id="ARBA00022833"/>
    </source>
</evidence>
<keyword evidence="6" id="KW-0812">Transmembrane</keyword>
<accession>A0A1Y2GGX1</accession>
<keyword evidence="4" id="KW-0862">Zinc</keyword>
<dbReference type="STRING" id="64571.A0A1Y2GGX1"/>
<organism evidence="8 9">
    <name type="scientific">Lobosporangium transversale</name>
    <dbReference type="NCBI Taxonomy" id="64571"/>
    <lineage>
        <taxon>Eukaryota</taxon>
        <taxon>Fungi</taxon>
        <taxon>Fungi incertae sedis</taxon>
        <taxon>Mucoromycota</taxon>
        <taxon>Mortierellomycotina</taxon>
        <taxon>Mortierellomycetes</taxon>
        <taxon>Mortierellales</taxon>
        <taxon>Mortierellaceae</taxon>
        <taxon>Lobosporangium</taxon>
    </lineage>
</organism>
<dbReference type="Proteomes" id="UP000193648">
    <property type="component" value="Unassembled WGS sequence"/>
</dbReference>
<dbReference type="OrthoDB" id="5599753at2759"/>
<feature type="transmembrane region" description="Helical" evidence="6">
    <location>
        <begin position="74"/>
        <end position="96"/>
    </location>
</feature>
<dbReference type="PROSITE" id="PS51837">
    <property type="entry name" value="LITAF"/>
    <property type="match status" value="1"/>
</dbReference>
<dbReference type="InterPro" id="IPR037519">
    <property type="entry name" value="LITAF_fam"/>
</dbReference>
<dbReference type="EMBL" id="MCFF01000042">
    <property type="protein sequence ID" value="ORZ07227.1"/>
    <property type="molecule type" value="Genomic_DNA"/>
</dbReference>
<feature type="domain" description="LITAF" evidence="7">
    <location>
        <begin position="31"/>
        <end position="119"/>
    </location>
</feature>